<feature type="compositionally biased region" description="Low complexity" evidence="3">
    <location>
        <begin position="22"/>
        <end position="33"/>
    </location>
</feature>
<dbReference type="InterPro" id="IPR001647">
    <property type="entry name" value="HTH_TetR"/>
</dbReference>
<dbReference type="Pfam" id="PF00440">
    <property type="entry name" value="TetR_N"/>
    <property type="match status" value="1"/>
</dbReference>
<comment type="caution">
    <text evidence="5">The sequence shown here is derived from an EMBL/GenBank/DDBJ whole genome shotgun (WGS) entry which is preliminary data.</text>
</comment>
<dbReference type="RefSeq" id="WP_182313952.1">
    <property type="nucleotide sequence ID" value="NZ_BAAATA010000011.1"/>
</dbReference>
<dbReference type="EMBL" id="BAAATA010000011">
    <property type="protein sequence ID" value="GAA2487310.1"/>
    <property type="molecule type" value="Genomic_DNA"/>
</dbReference>
<keyword evidence="1 2" id="KW-0238">DNA-binding</keyword>
<dbReference type="InterPro" id="IPR009057">
    <property type="entry name" value="Homeodomain-like_sf"/>
</dbReference>
<evidence type="ECO:0000256" key="2">
    <source>
        <dbReference type="PROSITE-ProRule" id="PRU00335"/>
    </source>
</evidence>
<sequence length="225" mass="24773">MNAPHPREAGPGRAGRPDGDRLPLPLRRTPQQRRSVERVERILDAAVDLLVEEGYQAATTTRIAGRAGVGLATLYSFFADRRAVYRAASVRNLDAFLDRLDRLLSGARFDHWWEAAAAGFDEYVRMSRAEPGFRALRFGDVADDRLLAGGRRNDEVVVERIVHLVVRHFGAEPDERMRTSLLVAVAAVDALVRLAFELDPERGDPAVLAEARQVAQGILARGAGA</sequence>
<dbReference type="PANTHER" id="PTHR30055">
    <property type="entry name" value="HTH-TYPE TRANSCRIPTIONAL REGULATOR RUTR"/>
    <property type="match status" value="1"/>
</dbReference>
<feature type="DNA-binding region" description="H-T-H motif" evidence="2">
    <location>
        <begin position="59"/>
        <end position="78"/>
    </location>
</feature>
<dbReference type="PRINTS" id="PR00455">
    <property type="entry name" value="HTHTETR"/>
</dbReference>
<dbReference type="SUPFAM" id="SSF46689">
    <property type="entry name" value="Homeodomain-like"/>
    <property type="match status" value="1"/>
</dbReference>
<evidence type="ECO:0000313" key="5">
    <source>
        <dbReference type="EMBL" id="GAA2487310.1"/>
    </source>
</evidence>
<dbReference type="PROSITE" id="PS50977">
    <property type="entry name" value="HTH_TETR_2"/>
    <property type="match status" value="1"/>
</dbReference>
<dbReference type="InterPro" id="IPR041674">
    <property type="entry name" value="TetR_C_22"/>
</dbReference>
<dbReference type="InterPro" id="IPR050109">
    <property type="entry name" value="HTH-type_TetR-like_transc_reg"/>
</dbReference>
<protein>
    <submittedName>
        <fullName evidence="5">TetR family transcriptional regulator</fullName>
    </submittedName>
</protein>
<evidence type="ECO:0000256" key="3">
    <source>
        <dbReference type="SAM" id="MobiDB-lite"/>
    </source>
</evidence>
<organism evidence="5 6">
    <name type="scientific">Streptomyces thermolineatus</name>
    <dbReference type="NCBI Taxonomy" id="44033"/>
    <lineage>
        <taxon>Bacteria</taxon>
        <taxon>Bacillati</taxon>
        <taxon>Actinomycetota</taxon>
        <taxon>Actinomycetes</taxon>
        <taxon>Kitasatosporales</taxon>
        <taxon>Streptomycetaceae</taxon>
        <taxon>Streptomyces</taxon>
    </lineage>
</organism>
<feature type="region of interest" description="Disordered" evidence="3">
    <location>
        <begin position="1"/>
        <end position="33"/>
    </location>
</feature>
<feature type="domain" description="HTH tetR-type" evidence="4">
    <location>
        <begin position="36"/>
        <end position="96"/>
    </location>
</feature>
<keyword evidence="6" id="KW-1185">Reference proteome</keyword>
<name>A0ABP5YV90_9ACTN</name>
<feature type="compositionally biased region" description="Basic and acidic residues" evidence="3">
    <location>
        <begin position="1"/>
        <end position="21"/>
    </location>
</feature>
<evidence type="ECO:0000256" key="1">
    <source>
        <dbReference type="ARBA" id="ARBA00023125"/>
    </source>
</evidence>
<evidence type="ECO:0000259" key="4">
    <source>
        <dbReference type="PROSITE" id="PS50977"/>
    </source>
</evidence>
<dbReference type="Gene3D" id="1.10.357.10">
    <property type="entry name" value="Tetracycline Repressor, domain 2"/>
    <property type="match status" value="1"/>
</dbReference>
<proteinExistence type="predicted"/>
<dbReference type="Pfam" id="PF17928">
    <property type="entry name" value="TetR_C_22"/>
    <property type="match status" value="1"/>
</dbReference>
<accession>A0ABP5YV90</accession>
<dbReference type="Proteomes" id="UP001501358">
    <property type="component" value="Unassembled WGS sequence"/>
</dbReference>
<reference evidence="6" key="1">
    <citation type="journal article" date="2019" name="Int. J. Syst. Evol. Microbiol.">
        <title>The Global Catalogue of Microorganisms (GCM) 10K type strain sequencing project: providing services to taxonomists for standard genome sequencing and annotation.</title>
        <authorList>
            <consortium name="The Broad Institute Genomics Platform"/>
            <consortium name="The Broad Institute Genome Sequencing Center for Infectious Disease"/>
            <person name="Wu L."/>
            <person name="Ma J."/>
        </authorList>
    </citation>
    <scope>NUCLEOTIDE SEQUENCE [LARGE SCALE GENOMIC DNA]</scope>
    <source>
        <strain evidence="6">JCM 6307</strain>
    </source>
</reference>
<evidence type="ECO:0000313" key="6">
    <source>
        <dbReference type="Proteomes" id="UP001501358"/>
    </source>
</evidence>
<dbReference type="PANTHER" id="PTHR30055:SF226">
    <property type="entry name" value="HTH-TYPE TRANSCRIPTIONAL REGULATOR PKSA"/>
    <property type="match status" value="1"/>
</dbReference>
<gene>
    <name evidence="5" type="ORF">GCM10010406_24340</name>
</gene>